<evidence type="ECO:0000256" key="1">
    <source>
        <dbReference type="ARBA" id="ARBA00004571"/>
    </source>
</evidence>
<keyword evidence="10" id="KW-0732">Signal</keyword>
<organism evidence="13 14">
    <name type="scientific">Glaciecola petra</name>
    <dbReference type="NCBI Taxonomy" id="3075602"/>
    <lineage>
        <taxon>Bacteria</taxon>
        <taxon>Pseudomonadati</taxon>
        <taxon>Pseudomonadota</taxon>
        <taxon>Gammaproteobacteria</taxon>
        <taxon>Alteromonadales</taxon>
        <taxon>Alteromonadaceae</taxon>
        <taxon>Glaciecola</taxon>
    </lineage>
</organism>
<evidence type="ECO:0000256" key="4">
    <source>
        <dbReference type="ARBA" id="ARBA00022692"/>
    </source>
</evidence>
<dbReference type="Gene3D" id="2.40.170.20">
    <property type="entry name" value="TonB-dependent receptor, beta-barrel domain"/>
    <property type="match status" value="1"/>
</dbReference>
<evidence type="ECO:0000256" key="2">
    <source>
        <dbReference type="ARBA" id="ARBA00022448"/>
    </source>
</evidence>
<feature type="domain" description="TonB-dependent receptor-like beta-barrel" evidence="11">
    <location>
        <begin position="451"/>
        <end position="970"/>
    </location>
</feature>
<keyword evidence="2 8" id="KW-0813">Transport</keyword>
<keyword evidence="14" id="KW-1185">Reference proteome</keyword>
<dbReference type="Pfam" id="PF00593">
    <property type="entry name" value="TonB_dep_Rec_b-barrel"/>
    <property type="match status" value="1"/>
</dbReference>
<evidence type="ECO:0000313" key="13">
    <source>
        <dbReference type="EMBL" id="MDT0596622.1"/>
    </source>
</evidence>
<evidence type="ECO:0000259" key="12">
    <source>
        <dbReference type="Pfam" id="PF07715"/>
    </source>
</evidence>
<evidence type="ECO:0000313" key="14">
    <source>
        <dbReference type="Proteomes" id="UP001253545"/>
    </source>
</evidence>
<dbReference type="PANTHER" id="PTHR47234">
    <property type="match status" value="1"/>
</dbReference>
<evidence type="ECO:0000256" key="10">
    <source>
        <dbReference type="SAM" id="SignalP"/>
    </source>
</evidence>
<keyword evidence="7 8" id="KW-0998">Cell outer membrane</keyword>
<dbReference type="EMBL" id="JAVRHX010000008">
    <property type="protein sequence ID" value="MDT0596622.1"/>
    <property type="molecule type" value="Genomic_DNA"/>
</dbReference>
<keyword evidence="4 8" id="KW-0812">Transmembrane</keyword>
<evidence type="ECO:0000256" key="5">
    <source>
        <dbReference type="ARBA" id="ARBA00023077"/>
    </source>
</evidence>
<feature type="chain" id="PRO_5047336862" evidence="10">
    <location>
        <begin position="36"/>
        <end position="1004"/>
    </location>
</feature>
<feature type="signal peptide" evidence="10">
    <location>
        <begin position="1"/>
        <end position="35"/>
    </location>
</feature>
<dbReference type="InterPro" id="IPR000531">
    <property type="entry name" value="Beta-barrel_TonB"/>
</dbReference>
<dbReference type="Pfam" id="PF07715">
    <property type="entry name" value="Plug"/>
    <property type="match status" value="1"/>
</dbReference>
<comment type="subcellular location">
    <subcellularLocation>
        <location evidence="1 8">Cell outer membrane</location>
        <topology evidence="1 8">Multi-pass membrane protein</topology>
    </subcellularLocation>
</comment>
<dbReference type="PROSITE" id="PS52016">
    <property type="entry name" value="TONB_DEPENDENT_REC_3"/>
    <property type="match status" value="1"/>
</dbReference>
<keyword evidence="13" id="KW-0675">Receptor</keyword>
<reference evidence="13 14" key="1">
    <citation type="submission" date="2023-09" db="EMBL/GenBank/DDBJ databases">
        <authorList>
            <person name="Rey-Velasco X."/>
        </authorList>
    </citation>
    <scope>NUCLEOTIDE SEQUENCE [LARGE SCALE GENOMIC DNA]</scope>
    <source>
        <strain evidence="13 14">P117</strain>
    </source>
</reference>
<keyword evidence="5 9" id="KW-0798">TonB box</keyword>
<protein>
    <submittedName>
        <fullName evidence="13">TonB-dependent receptor</fullName>
    </submittedName>
</protein>
<evidence type="ECO:0000259" key="11">
    <source>
        <dbReference type="Pfam" id="PF00593"/>
    </source>
</evidence>
<dbReference type="SUPFAM" id="SSF56935">
    <property type="entry name" value="Porins"/>
    <property type="match status" value="1"/>
</dbReference>
<evidence type="ECO:0000256" key="6">
    <source>
        <dbReference type="ARBA" id="ARBA00023136"/>
    </source>
</evidence>
<evidence type="ECO:0000256" key="9">
    <source>
        <dbReference type="RuleBase" id="RU003357"/>
    </source>
</evidence>
<proteinExistence type="inferred from homology"/>
<dbReference type="PANTHER" id="PTHR47234:SF2">
    <property type="entry name" value="TONB-DEPENDENT RECEPTOR"/>
    <property type="match status" value="1"/>
</dbReference>
<gene>
    <name evidence="13" type="ORF">RM552_17325</name>
</gene>
<comment type="caution">
    <text evidence="13">The sequence shown here is derived from an EMBL/GenBank/DDBJ whole genome shotgun (WGS) entry which is preliminary data.</text>
</comment>
<comment type="similarity">
    <text evidence="8 9">Belongs to the TonB-dependent receptor family.</text>
</comment>
<keyword evidence="6 8" id="KW-0472">Membrane</keyword>
<evidence type="ECO:0000256" key="7">
    <source>
        <dbReference type="ARBA" id="ARBA00023237"/>
    </source>
</evidence>
<dbReference type="Gene3D" id="2.170.130.10">
    <property type="entry name" value="TonB-dependent receptor, plug domain"/>
    <property type="match status" value="1"/>
</dbReference>
<keyword evidence="3 8" id="KW-1134">Transmembrane beta strand</keyword>
<dbReference type="Proteomes" id="UP001253545">
    <property type="component" value="Unassembled WGS sequence"/>
</dbReference>
<evidence type="ECO:0000256" key="8">
    <source>
        <dbReference type="PROSITE-ProRule" id="PRU01360"/>
    </source>
</evidence>
<sequence>MFKQISSPDKSLFFKPSLLALSIASMLSVSTSLQAQDTSTEDANEEVEKIKVVGSHIQGGKVAEALAVSVIDAEEIGTLGLDSIDDLLQLIPENGQNFFSEAENISGGVNAARGDIGTYNLRNLGTGNTLVLLNGRRMVNSASYQTEEVGGSFVPVNSVNVNTIPVHGLDRVEVLRDGASAIYGADAVAGVVNHVLKTDFVGFKVSGRWSEYKNIPRDTQTLNVEWGKDFNNGRTNLSLFANYYARDRVNSQDDPRWANADFRDRIPEGSLWEGDTRFRNNSANSNFGQFDARLSASGNGLRGDFTFTDSSGEFEVYPAGDSRCTFVINAQTCGAPDGQGTERYNLNADRDLSSELTRTNLFLFLNHEFANGVESFTEFSSYSSKTNLRRHPSAPFSTSRLRLGAENYYNPFGPCGSPNRLDASLIPDVPCEGLEFQLDNYRFAEVPRIVDNDGNTFRFLTGLRGTMGNWDWESAVAYSKATKTDITRNRVSNTLISAALFDSTPNAYNPFSGGVNSNIEQALVDVERKSETELSSFDIKFANTDVFELPAGSVSAVLGFEWRSESFLDDRDPRLDGTIVWEDFDGDTYPFVSDVVNSSPTPDNSGSRDVVSLFGELQIPVTETLNMQVALRYEDFSDVDSTVVGKVAAGWRPIESLLIRGSWSEAYRVPNLITINEQIVARNNTRDDYACQYAAENGGDPDQDILDCRNSIQRIAQGSQNLEPEESTNTNIGLVFTPIDELTMTVDYWSIEKENTIGLFGEENHTLLDLLLRIQDGNTNCSGTFNPAVTRQAPDDDQIAIYNAAGICPAGDIQFVDDQYANLDTRNLAGIDVGIYYTLRTDDMGRFKFSYNGSFIEKFEQEAGGDAALLAEAQANGVLPMNFPIDGFADLIGQDGNQEQRQSMRVSWRKSEYGASLSGNRIGSFYQSSLTLDDGTRYIIPAMTTYNATFDYRFDYGETNTRLRFGIRNLTDERAPLADRFFGYFADAHRDYGRSYYIDVATTF</sequence>
<dbReference type="InterPro" id="IPR036942">
    <property type="entry name" value="Beta-barrel_TonB_sf"/>
</dbReference>
<evidence type="ECO:0000256" key="3">
    <source>
        <dbReference type="ARBA" id="ARBA00022452"/>
    </source>
</evidence>
<dbReference type="RefSeq" id="WP_311370145.1">
    <property type="nucleotide sequence ID" value="NZ_JAVRHX010000008.1"/>
</dbReference>
<accession>A0ABU2ZVF4</accession>
<name>A0ABU2ZVF4_9ALTE</name>
<dbReference type="InterPro" id="IPR039426">
    <property type="entry name" value="TonB-dep_rcpt-like"/>
</dbReference>
<dbReference type="InterPro" id="IPR012910">
    <property type="entry name" value="Plug_dom"/>
</dbReference>
<dbReference type="InterPro" id="IPR037066">
    <property type="entry name" value="Plug_dom_sf"/>
</dbReference>
<feature type="domain" description="TonB-dependent receptor plug" evidence="12">
    <location>
        <begin position="66"/>
        <end position="191"/>
    </location>
</feature>